<protein>
    <submittedName>
        <fullName evidence="3">Uncharacterized protein</fullName>
    </submittedName>
</protein>
<feature type="region of interest" description="Disordered" evidence="1">
    <location>
        <begin position="40"/>
        <end position="109"/>
    </location>
</feature>
<dbReference type="STRING" id="568860.SAMN05421811_106135"/>
<keyword evidence="2" id="KW-1133">Transmembrane helix</keyword>
<accession>A0A1I0JSI5</accession>
<evidence type="ECO:0000313" key="4">
    <source>
        <dbReference type="Proteomes" id="UP000199361"/>
    </source>
</evidence>
<evidence type="ECO:0000256" key="2">
    <source>
        <dbReference type="SAM" id="Phobius"/>
    </source>
</evidence>
<dbReference type="Proteomes" id="UP000199361">
    <property type="component" value="Unassembled WGS sequence"/>
</dbReference>
<name>A0A1I0JSI5_9ACTN</name>
<keyword evidence="2" id="KW-0472">Membrane</keyword>
<organism evidence="3 4">
    <name type="scientific">Nonomuraea wenchangensis</name>
    <dbReference type="NCBI Taxonomy" id="568860"/>
    <lineage>
        <taxon>Bacteria</taxon>
        <taxon>Bacillati</taxon>
        <taxon>Actinomycetota</taxon>
        <taxon>Actinomycetes</taxon>
        <taxon>Streptosporangiales</taxon>
        <taxon>Streptosporangiaceae</taxon>
        <taxon>Nonomuraea</taxon>
    </lineage>
</organism>
<evidence type="ECO:0000256" key="1">
    <source>
        <dbReference type="SAM" id="MobiDB-lite"/>
    </source>
</evidence>
<reference evidence="3 4" key="1">
    <citation type="submission" date="2016-10" db="EMBL/GenBank/DDBJ databases">
        <authorList>
            <person name="de Groot N.N."/>
        </authorList>
    </citation>
    <scope>NUCLEOTIDE SEQUENCE [LARGE SCALE GENOMIC DNA]</scope>
    <source>
        <strain evidence="3 4">CGMCC 4.5598</strain>
    </source>
</reference>
<feature type="transmembrane region" description="Helical" evidence="2">
    <location>
        <begin position="17"/>
        <end position="37"/>
    </location>
</feature>
<sequence>MPPSPPAPKKKDHRVQIVVAVIGACAAILAALIPVVVSRFDDPEPPTPSPTAVAAVSTATPSGEDPPPSEDPPPVDETPSGDDTPSGDNTPPGPDPALAVPQDYRGSWSGQVDWRPPLQGSYSTTLTISAGSVGAMVGQFSVEGDTCRGALWLESGGGPIVLRLKTTYDGGGCSSLADVKLTLDDDGDLRYELIAAQFPQGFVNQPAPPAVGTLTQD</sequence>
<dbReference type="AlphaFoldDB" id="A0A1I0JSI5"/>
<gene>
    <name evidence="3" type="ORF">SAMN05421811_106135</name>
</gene>
<dbReference type="EMBL" id="FOHX01000006">
    <property type="protein sequence ID" value="SEU12882.1"/>
    <property type="molecule type" value="Genomic_DNA"/>
</dbReference>
<feature type="compositionally biased region" description="Pro residues" evidence="1">
    <location>
        <begin position="64"/>
        <end position="76"/>
    </location>
</feature>
<keyword evidence="2" id="KW-0812">Transmembrane</keyword>
<keyword evidence="4" id="KW-1185">Reference proteome</keyword>
<feature type="compositionally biased region" description="Low complexity" evidence="1">
    <location>
        <begin position="50"/>
        <end position="63"/>
    </location>
</feature>
<evidence type="ECO:0000313" key="3">
    <source>
        <dbReference type="EMBL" id="SEU12882.1"/>
    </source>
</evidence>
<proteinExistence type="predicted"/>